<evidence type="ECO:0000313" key="6">
    <source>
        <dbReference type="Proteomes" id="UP001187192"/>
    </source>
</evidence>
<evidence type="ECO:0000313" key="5">
    <source>
        <dbReference type="EMBL" id="GMN25309.1"/>
    </source>
</evidence>
<reference evidence="2" key="1">
    <citation type="submission" date="2023-07" db="EMBL/GenBank/DDBJ databases">
        <title>draft genome sequence of fig (Ficus carica).</title>
        <authorList>
            <person name="Takahashi T."/>
            <person name="Nishimura K."/>
        </authorList>
    </citation>
    <scope>NUCLEOTIDE SEQUENCE</scope>
</reference>
<evidence type="ECO:0000313" key="3">
    <source>
        <dbReference type="EMBL" id="GMN25267.1"/>
    </source>
</evidence>
<sequence length="138" mass="15642">MVPDKVVHRRQQIRGPQKGSPHTRRWDFGSNVRVCRWKNRRGSGRRQLGKWTIGGVGRTALRSTERRHLSFVPSGDFVGSESPAHDSVSSGVCGDRRRRWEKPRFRRQIFAPSSDLQAVVRSAGSPAHDSGHRGGRFF</sequence>
<feature type="region of interest" description="Disordered" evidence="1">
    <location>
        <begin position="75"/>
        <end position="96"/>
    </location>
</feature>
<evidence type="ECO:0000313" key="4">
    <source>
        <dbReference type="EMBL" id="GMN25286.1"/>
    </source>
</evidence>
<feature type="region of interest" description="Disordered" evidence="1">
    <location>
        <begin position="1"/>
        <end position="25"/>
    </location>
</feature>
<comment type="caution">
    <text evidence="2">The sequence shown here is derived from an EMBL/GenBank/DDBJ whole genome shotgun (WGS) entry which is preliminary data.</text>
</comment>
<dbReference type="AlphaFoldDB" id="A0AA87YWM3"/>
<evidence type="ECO:0000256" key="1">
    <source>
        <dbReference type="SAM" id="MobiDB-lite"/>
    </source>
</evidence>
<dbReference type="EMBL" id="BTGU01004317">
    <property type="protein sequence ID" value="GMN25309.1"/>
    <property type="molecule type" value="Genomic_DNA"/>
</dbReference>
<dbReference type="Proteomes" id="UP001187192">
    <property type="component" value="Unassembled WGS sequence"/>
</dbReference>
<proteinExistence type="predicted"/>
<organism evidence="2 6">
    <name type="scientific">Ficus carica</name>
    <name type="common">Common fig</name>
    <dbReference type="NCBI Taxonomy" id="3494"/>
    <lineage>
        <taxon>Eukaryota</taxon>
        <taxon>Viridiplantae</taxon>
        <taxon>Streptophyta</taxon>
        <taxon>Embryophyta</taxon>
        <taxon>Tracheophyta</taxon>
        <taxon>Spermatophyta</taxon>
        <taxon>Magnoliopsida</taxon>
        <taxon>eudicotyledons</taxon>
        <taxon>Gunneridae</taxon>
        <taxon>Pentapetalae</taxon>
        <taxon>rosids</taxon>
        <taxon>fabids</taxon>
        <taxon>Rosales</taxon>
        <taxon>Moraceae</taxon>
        <taxon>Ficeae</taxon>
        <taxon>Ficus</taxon>
    </lineage>
</organism>
<evidence type="ECO:0000313" key="2">
    <source>
        <dbReference type="EMBL" id="GMN25244.1"/>
    </source>
</evidence>
<protein>
    <submittedName>
        <fullName evidence="2">Uncharacterized protein</fullName>
    </submittedName>
</protein>
<gene>
    <name evidence="2" type="ORF">TIFTF001_045927</name>
    <name evidence="3" type="ORF">TIFTF001_045930</name>
    <name evidence="4" type="ORF">TIFTF001_045932</name>
    <name evidence="5" type="ORF">TIFTF001_045935</name>
</gene>
<name>A0AA87YWM3_FICCA</name>
<keyword evidence="6" id="KW-1185">Reference proteome</keyword>
<dbReference type="EMBL" id="BTGU01004314">
    <property type="protein sequence ID" value="GMN25244.1"/>
    <property type="molecule type" value="Genomic_DNA"/>
</dbReference>
<dbReference type="EMBL" id="BTGU01004315">
    <property type="protein sequence ID" value="GMN25267.1"/>
    <property type="molecule type" value="Genomic_DNA"/>
</dbReference>
<dbReference type="EMBL" id="BTGU01004316">
    <property type="protein sequence ID" value="GMN25286.1"/>
    <property type="molecule type" value="Genomic_DNA"/>
</dbReference>
<accession>A0AA87YWM3</accession>